<keyword evidence="2" id="KW-1185">Reference proteome</keyword>
<reference evidence="1" key="4">
    <citation type="submission" date="2025-09" db="UniProtKB">
        <authorList>
            <consortium name="Ensembl"/>
        </authorList>
    </citation>
    <scope>IDENTIFICATION</scope>
</reference>
<evidence type="ECO:0000313" key="2">
    <source>
        <dbReference type="Proteomes" id="UP000018467"/>
    </source>
</evidence>
<sequence length="96" mass="10721">SNTKHKNSTLICLDFEVSSDQTSCSSIQTNRTPKQLGLFLGSDCPKCPNSPQRPKCPKCPERLKCPQRPQCPKCPKRVQEFLVCVCDALQLQSITL</sequence>
<reference evidence="1" key="3">
    <citation type="submission" date="2025-08" db="UniProtKB">
        <authorList>
            <consortium name="Ensembl"/>
        </authorList>
    </citation>
    <scope>IDENTIFICATION</scope>
</reference>
<reference evidence="2" key="2">
    <citation type="journal article" date="2014" name="Nat. Commun.">
        <title>The cavefish genome reveals candidate genes for eye loss.</title>
        <authorList>
            <person name="McGaugh S.E."/>
            <person name="Gross J.B."/>
            <person name="Aken B."/>
            <person name="Blin M."/>
            <person name="Borowsky R."/>
            <person name="Chalopin D."/>
            <person name="Hinaux H."/>
            <person name="Jeffery W.R."/>
            <person name="Keene A."/>
            <person name="Ma L."/>
            <person name="Minx P."/>
            <person name="Murphy D."/>
            <person name="O'Quin K.E."/>
            <person name="Retaux S."/>
            <person name="Rohner N."/>
            <person name="Searle S.M."/>
            <person name="Stahl B.A."/>
            <person name="Tabin C."/>
            <person name="Volff J.N."/>
            <person name="Yoshizawa M."/>
            <person name="Warren W.C."/>
        </authorList>
    </citation>
    <scope>NUCLEOTIDE SEQUENCE [LARGE SCALE GENOMIC DNA]</scope>
    <source>
        <strain evidence="2">female</strain>
    </source>
</reference>
<dbReference type="AlphaFoldDB" id="A0A3B1J845"/>
<accession>A0A3B1J845</accession>
<dbReference type="InParanoid" id="A0A3B1J845"/>
<dbReference type="Ensembl" id="ENSAMXT00000041990.1">
    <property type="protein sequence ID" value="ENSAMXP00000038066.1"/>
    <property type="gene ID" value="ENSAMXG00000040536.1"/>
</dbReference>
<organism evidence="1 2">
    <name type="scientific">Astyanax mexicanus</name>
    <name type="common">Blind cave fish</name>
    <name type="synonym">Astyanax fasciatus mexicanus</name>
    <dbReference type="NCBI Taxonomy" id="7994"/>
    <lineage>
        <taxon>Eukaryota</taxon>
        <taxon>Metazoa</taxon>
        <taxon>Chordata</taxon>
        <taxon>Craniata</taxon>
        <taxon>Vertebrata</taxon>
        <taxon>Euteleostomi</taxon>
        <taxon>Actinopterygii</taxon>
        <taxon>Neopterygii</taxon>
        <taxon>Teleostei</taxon>
        <taxon>Ostariophysi</taxon>
        <taxon>Characiformes</taxon>
        <taxon>Characoidei</taxon>
        <taxon>Acestrorhamphidae</taxon>
        <taxon>Acestrorhamphinae</taxon>
        <taxon>Astyanax</taxon>
    </lineage>
</organism>
<dbReference type="Proteomes" id="UP000018467">
    <property type="component" value="Unassembled WGS sequence"/>
</dbReference>
<evidence type="ECO:0000313" key="1">
    <source>
        <dbReference type="Ensembl" id="ENSAMXP00000038066.1"/>
    </source>
</evidence>
<reference evidence="2" key="1">
    <citation type="submission" date="2013-03" db="EMBL/GenBank/DDBJ databases">
        <authorList>
            <person name="Jeffery W."/>
            <person name="Warren W."/>
            <person name="Wilson R.K."/>
        </authorList>
    </citation>
    <scope>NUCLEOTIDE SEQUENCE</scope>
    <source>
        <strain evidence="2">female</strain>
    </source>
</reference>
<name>A0A3B1J845_ASTMX</name>
<proteinExistence type="predicted"/>
<protein>
    <submittedName>
        <fullName evidence="1">Uncharacterized protein</fullName>
    </submittedName>
</protein>
<dbReference type="Bgee" id="ENSAMXG00000040536">
    <property type="expression patterns" value="Expressed in brain and 2 other cell types or tissues"/>
</dbReference>